<feature type="compositionally biased region" description="Pro residues" evidence="2">
    <location>
        <begin position="1019"/>
        <end position="1034"/>
    </location>
</feature>
<feature type="compositionally biased region" description="Low complexity" evidence="2">
    <location>
        <begin position="1094"/>
        <end position="1134"/>
    </location>
</feature>
<evidence type="ECO:0000256" key="1">
    <source>
        <dbReference type="SAM" id="Coils"/>
    </source>
</evidence>
<dbReference type="InterPro" id="IPR029602">
    <property type="entry name" value="IFT74"/>
</dbReference>
<gene>
    <name evidence="3" type="ORF">GPECTOR_56g443</name>
</gene>
<feature type="region of interest" description="Disordered" evidence="2">
    <location>
        <begin position="855"/>
        <end position="917"/>
    </location>
</feature>
<dbReference type="Proteomes" id="UP000075714">
    <property type="component" value="Unassembled WGS sequence"/>
</dbReference>
<dbReference type="Gene3D" id="1.10.287.1490">
    <property type="match status" value="1"/>
</dbReference>
<dbReference type="GO" id="GO:0030992">
    <property type="term" value="C:intraciliary transport particle B"/>
    <property type="evidence" value="ECO:0007669"/>
    <property type="project" value="InterPro"/>
</dbReference>
<evidence type="ECO:0000313" key="4">
    <source>
        <dbReference type="Proteomes" id="UP000075714"/>
    </source>
</evidence>
<keyword evidence="4" id="KW-1185">Reference proteome</keyword>
<dbReference type="PANTHER" id="PTHR31432">
    <property type="entry name" value="INTRAFLAGELLAR TRANSPORT PROTEIN 74 HOMOLOG"/>
    <property type="match status" value="1"/>
</dbReference>
<organism evidence="3 4">
    <name type="scientific">Gonium pectorale</name>
    <name type="common">Green alga</name>
    <dbReference type="NCBI Taxonomy" id="33097"/>
    <lineage>
        <taxon>Eukaryota</taxon>
        <taxon>Viridiplantae</taxon>
        <taxon>Chlorophyta</taxon>
        <taxon>core chlorophytes</taxon>
        <taxon>Chlorophyceae</taxon>
        <taxon>CS clade</taxon>
        <taxon>Chlamydomonadales</taxon>
        <taxon>Volvocaceae</taxon>
        <taxon>Gonium</taxon>
    </lineage>
</organism>
<dbReference type="PANTHER" id="PTHR31432:SF0">
    <property type="entry name" value="INTRAFLAGELLAR TRANSPORT PROTEIN 74 HOMOLOG"/>
    <property type="match status" value="1"/>
</dbReference>
<dbReference type="GO" id="GO:0048487">
    <property type="term" value="F:beta-tubulin binding"/>
    <property type="evidence" value="ECO:0007669"/>
    <property type="project" value="InterPro"/>
</dbReference>
<accession>A0A150G631</accession>
<proteinExistence type="predicted"/>
<dbReference type="Pfam" id="PF03134">
    <property type="entry name" value="TB2_DP1_HVA22"/>
    <property type="match status" value="1"/>
</dbReference>
<dbReference type="OrthoDB" id="444379at2759"/>
<dbReference type="GO" id="GO:0035735">
    <property type="term" value="P:intraciliary transport involved in cilium assembly"/>
    <property type="evidence" value="ECO:0007669"/>
    <property type="project" value="TreeGrafter"/>
</dbReference>
<feature type="coiled-coil region" evidence="1">
    <location>
        <begin position="635"/>
        <end position="786"/>
    </location>
</feature>
<feature type="region of interest" description="Disordered" evidence="2">
    <location>
        <begin position="1094"/>
        <end position="1141"/>
    </location>
</feature>
<comment type="caution">
    <text evidence="3">The sequence shown here is derived from an EMBL/GenBank/DDBJ whole genome shotgun (WGS) entry which is preliminary data.</text>
</comment>
<name>A0A150G631_GONPE</name>
<reference evidence="4" key="1">
    <citation type="journal article" date="2016" name="Nat. Commun.">
        <title>The Gonium pectorale genome demonstrates co-option of cell cycle regulation during the evolution of multicellularity.</title>
        <authorList>
            <person name="Hanschen E.R."/>
            <person name="Marriage T.N."/>
            <person name="Ferris P.J."/>
            <person name="Hamaji T."/>
            <person name="Toyoda A."/>
            <person name="Fujiyama A."/>
            <person name="Neme R."/>
            <person name="Noguchi H."/>
            <person name="Minakuchi Y."/>
            <person name="Suzuki M."/>
            <person name="Kawai-Toyooka H."/>
            <person name="Smith D.R."/>
            <person name="Sparks H."/>
            <person name="Anderson J."/>
            <person name="Bakaric R."/>
            <person name="Luria V."/>
            <person name="Karger A."/>
            <person name="Kirschner M.W."/>
            <person name="Durand P.M."/>
            <person name="Michod R.E."/>
            <person name="Nozaki H."/>
            <person name="Olson B.J."/>
        </authorList>
    </citation>
    <scope>NUCLEOTIDE SEQUENCE [LARGE SCALE GENOMIC DNA]</scope>
    <source>
        <strain evidence="4">NIES-2863</strain>
    </source>
</reference>
<dbReference type="AlphaFoldDB" id="A0A150G631"/>
<dbReference type="EMBL" id="LSYV01000057">
    <property type="protein sequence ID" value="KXZ45346.1"/>
    <property type="molecule type" value="Genomic_DNA"/>
</dbReference>
<feature type="coiled-coil region" evidence="1">
    <location>
        <begin position="539"/>
        <end position="600"/>
    </location>
</feature>
<dbReference type="GO" id="GO:0005929">
    <property type="term" value="C:cilium"/>
    <property type="evidence" value="ECO:0007669"/>
    <property type="project" value="TreeGrafter"/>
</dbReference>
<keyword evidence="1" id="KW-0175">Coiled coil</keyword>
<protein>
    <submittedName>
        <fullName evidence="3">Uncharacterized protein</fullName>
    </submittedName>
</protein>
<feature type="region of interest" description="Disordered" evidence="2">
    <location>
        <begin position="932"/>
        <end position="1035"/>
    </location>
</feature>
<evidence type="ECO:0000256" key="2">
    <source>
        <dbReference type="SAM" id="MobiDB-lite"/>
    </source>
</evidence>
<dbReference type="InterPro" id="IPR004345">
    <property type="entry name" value="TB2_DP1_HVA22"/>
</dbReference>
<dbReference type="STRING" id="33097.A0A150G631"/>
<evidence type="ECO:0000313" key="3">
    <source>
        <dbReference type="EMBL" id="KXZ45346.1"/>
    </source>
</evidence>
<feature type="coiled-coil region" evidence="1">
    <location>
        <begin position="170"/>
        <end position="421"/>
    </location>
</feature>
<sequence length="1176" mass="128829">MGFFMCLEWLADLSIFWLPLYYEAKIAFVVALWHPRTHAATTLYDSYVLPLLRQHEATIDRFFVETRARIADTVTSQANRGRMRAKRLSTTSRSSALCGSIGRDGRPSAQDSLQVDNRPITNHGVSGMKTAAVGVGRQVLDKNFFMNELRQKRMEIAQVTQSMKGDLEALERKQAQYNSMDKRANDLTKEVKIMQEALADYNTVLDKVGSQAPVYTIQQEYAALRDRNEQQRKRVDEVLTERLNLEAKAKQAETKMSEIQASMDQRLNSMPPSQRQQYGELIGEQQQLQIESKRFEEVLDDLDKQLQASEGELARNPFKQRSLQLQEQIRALTERKYELSEEERQSKRSPEELRQDLMAKIKRDNTEVENMTQQIRDLQDQIKKMEERVKSLGGATSGAAAAEEKANREKFEELLAKERDLNNFMDGFPSRKAAKMQEKQSKEDGIVAILEKVVKMQAIIGSSLPSQKKFKEMQDELEYKKMQLENTQTTQERLKEELAMRRTELEKIDTLEDKIKLELTQLAERQTAMEKEIGEFGSVEEIQRKAQLARERMEGLRSVLLKRKDLLRTIVAEKGLKFQAKRAQLQDHNLQVQLEKMEAKLKQLTAGVFEMDEFIKAKESETNYRQLASNIATLVDDLNVHVRKSEDELRELRVRNAEAERRLKERLATLSRDVQTSKKALTQLEGEHKELQVSSDEDISDLTDRVEGLQQTITELENEGKELRTQLAQVQAVAQTDASTREAAEQRVAELERVLGGVQQATGELLRDLQQARDFAQHRAEALASDLGATQQALAVQAAARAAADEAAAQLAHDNQQLAAALELERLINEPLRHTHYATTTTLAHVMRSPIAPTVRHRAANPQPPTAGDPGASTAAQDWAYGGSQRPAATHGSQASFAFSPPQPAPETSRRPDISGLVRNKSLSRLARSWATTTAAAGHPHPAFPDNINSIISPPPPGPPRRHAASAATGDAVTGTPPRLRAAPGQRPASAGSGGKASAVTGGGVGGSWSTVPTFRSPQAPPRPPGSTAPPPAAPVQEYVVPRHMTGVPRTLSSSAMAGLEPWSAAATAAAAAAGGGGAGAGYRQHQAASSAAAGVGQAASPQTPRSGRSLSTRGLSVSQATPAPGAMAATATPRSGRAAMRAATTLVKGSPSGGGTGGAGSPAVAWDTPVTIAYA</sequence>